<dbReference type="InterPro" id="IPR050093">
    <property type="entry name" value="ABC_SmlMolc_Importer"/>
</dbReference>
<sequence length="389" mass="41442">MNNQHSALTVSGLSKIYYGTTGGVQKAEFALENGTFFTLLGPSGCGKTTTLRCIAGLETPNTGAIRLGQTTFFDSATGEHIPLNRRNIGMVFQSYAIWPHLTVFENVAFPLRVGREKYTAAQVREMVERALSSVDLTGFEDRSATQLSGGQQQRVALARAIVKKPSLLLLDEPLSNLDALLRDEMRAELKALQGRLGVTTIYVTHDQAEALEMSDLIAVMNKGLIVQMGTPQDIYFRPANGFVASFMGSTNVLAATVDADVPEGAFGSVTLVGGRKIAARATRSLRAGEGIVVSIRPEDIGLAAAASGRASVNQMQGTVTAAGFLGHLIRYDIDVGGHILHASVGSHAVFERGATVSVEFAFDDALALVVDKNDNAADFARGRRNQVAA</sequence>
<dbReference type="EMBL" id="QJJK01000001">
    <property type="protein sequence ID" value="PXW64992.1"/>
    <property type="molecule type" value="Genomic_DNA"/>
</dbReference>
<dbReference type="InterPro" id="IPR013611">
    <property type="entry name" value="Transp-assoc_OB_typ2"/>
</dbReference>
<dbReference type="GO" id="GO:0140359">
    <property type="term" value="F:ABC-type transporter activity"/>
    <property type="evidence" value="ECO:0007669"/>
    <property type="project" value="UniProtKB-ARBA"/>
</dbReference>
<dbReference type="SMART" id="SM00382">
    <property type="entry name" value="AAA"/>
    <property type="match status" value="1"/>
</dbReference>
<feature type="domain" description="ABC transporter" evidence="6">
    <location>
        <begin position="8"/>
        <end position="247"/>
    </location>
</feature>
<dbReference type="InterPro" id="IPR027417">
    <property type="entry name" value="P-loop_NTPase"/>
</dbReference>
<dbReference type="Gene3D" id="3.40.50.300">
    <property type="entry name" value="P-loop containing nucleotide triphosphate hydrolases"/>
    <property type="match status" value="1"/>
</dbReference>
<comment type="similarity">
    <text evidence="2">Belongs to the ABC transporter superfamily.</text>
</comment>
<keyword evidence="8" id="KW-1185">Reference proteome</keyword>
<evidence type="ECO:0000313" key="8">
    <source>
        <dbReference type="Proteomes" id="UP000248021"/>
    </source>
</evidence>
<dbReference type="PANTHER" id="PTHR42781">
    <property type="entry name" value="SPERMIDINE/PUTRESCINE IMPORT ATP-BINDING PROTEIN POTA"/>
    <property type="match status" value="1"/>
</dbReference>
<dbReference type="GO" id="GO:0005524">
    <property type="term" value="F:ATP binding"/>
    <property type="evidence" value="ECO:0007669"/>
    <property type="project" value="UniProtKB-KW"/>
</dbReference>
<evidence type="ECO:0000256" key="5">
    <source>
        <dbReference type="ARBA" id="ARBA00022840"/>
    </source>
</evidence>
<gene>
    <name evidence="7" type="ORF">C7450_101753</name>
</gene>
<evidence type="ECO:0000256" key="3">
    <source>
        <dbReference type="ARBA" id="ARBA00022448"/>
    </source>
</evidence>
<evidence type="ECO:0000256" key="4">
    <source>
        <dbReference type="ARBA" id="ARBA00022741"/>
    </source>
</evidence>
<accession>A0A2V3UI02</accession>
<dbReference type="Proteomes" id="UP000248021">
    <property type="component" value="Unassembled WGS sequence"/>
</dbReference>
<organism evidence="7 8">
    <name type="scientific">Chelatococcus asaccharovorans</name>
    <dbReference type="NCBI Taxonomy" id="28210"/>
    <lineage>
        <taxon>Bacteria</taxon>
        <taxon>Pseudomonadati</taxon>
        <taxon>Pseudomonadota</taxon>
        <taxon>Alphaproteobacteria</taxon>
        <taxon>Hyphomicrobiales</taxon>
        <taxon>Chelatococcaceae</taxon>
        <taxon>Chelatococcus</taxon>
    </lineage>
</organism>
<dbReference type="InterPro" id="IPR003439">
    <property type="entry name" value="ABC_transporter-like_ATP-bd"/>
</dbReference>
<keyword evidence="3" id="KW-0813">Transport</keyword>
<evidence type="ECO:0000256" key="1">
    <source>
        <dbReference type="ARBA" id="ARBA00004417"/>
    </source>
</evidence>
<dbReference type="Pfam" id="PF00005">
    <property type="entry name" value="ABC_tran"/>
    <property type="match status" value="1"/>
</dbReference>
<dbReference type="Gene3D" id="2.40.50.140">
    <property type="entry name" value="Nucleic acid-binding proteins"/>
    <property type="match status" value="1"/>
</dbReference>
<keyword evidence="5 7" id="KW-0067">ATP-binding</keyword>
<dbReference type="Pfam" id="PF08402">
    <property type="entry name" value="TOBE_2"/>
    <property type="match status" value="1"/>
</dbReference>
<dbReference type="SUPFAM" id="SSF50331">
    <property type="entry name" value="MOP-like"/>
    <property type="match status" value="1"/>
</dbReference>
<dbReference type="InterPro" id="IPR003593">
    <property type="entry name" value="AAA+_ATPase"/>
</dbReference>
<dbReference type="GO" id="GO:0016887">
    <property type="term" value="F:ATP hydrolysis activity"/>
    <property type="evidence" value="ECO:0007669"/>
    <property type="project" value="InterPro"/>
</dbReference>
<name>A0A2V3UI02_9HYPH</name>
<reference evidence="7 8" key="1">
    <citation type="submission" date="2018-05" db="EMBL/GenBank/DDBJ databases">
        <title>Genomic Encyclopedia of Type Strains, Phase IV (KMG-IV): sequencing the most valuable type-strain genomes for metagenomic binning, comparative biology and taxonomic classification.</title>
        <authorList>
            <person name="Goeker M."/>
        </authorList>
    </citation>
    <scope>NUCLEOTIDE SEQUENCE [LARGE SCALE GENOMIC DNA]</scope>
    <source>
        <strain evidence="7 8">DSM 6462</strain>
    </source>
</reference>
<evidence type="ECO:0000259" key="6">
    <source>
        <dbReference type="PROSITE" id="PS50893"/>
    </source>
</evidence>
<dbReference type="InterPro" id="IPR017871">
    <property type="entry name" value="ABC_transporter-like_CS"/>
</dbReference>
<dbReference type="AlphaFoldDB" id="A0A2V3UI02"/>
<dbReference type="SUPFAM" id="SSF52540">
    <property type="entry name" value="P-loop containing nucleoside triphosphate hydrolases"/>
    <property type="match status" value="1"/>
</dbReference>
<dbReference type="Gene3D" id="2.40.50.100">
    <property type="match status" value="1"/>
</dbReference>
<dbReference type="RefSeq" id="WP_110373002.1">
    <property type="nucleotide sequence ID" value="NZ_JAHBRY010000001.1"/>
</dbReference>
<protein>
    <submittedName>
        <fullName evidence="7">Iron(III) transport system ATP-binding protein</fullName>
    </submittedName>
</protein>
<dbReference type="FunFam" id="3.40.50.300:FF:000042">
    <property type="entry name" value="Maltose/maltodextrin ABC transporter, ATP-binding protein"/>
    <property type="match status" value="1"/>
</dbReference>
<evidence type="ECO:0000256" key="2">
    <source>
        <dbReference type="ARBA" id="ARBA00005417"/>
    </source>
</evidence>
<dbReference type="PROSITE" id="PS00211">
    <property type="entry name" value="ABC_TRANSPORTER_1"/>
    <property type="match status" value="1"/>
</dbReference>
<evidence type="ECO:0000313" key="7">
    <source>
        <dbReference type="EMBL" id="PXW64992.1"/>
    </source>
</evidence>
<keyword evidence="4" id="KW-0547">Nucleotide-binding</keyword>
<dbReference type="OrthoDB" id="9802264at2"/>
<dbReference type="PANTHER" id="PTHR42781:SF4">
    <property type="entry name" value="SPERMIDINE_PUTRESCINE IMPORT ATP-BINDING PROTEIN POTA"/>
    <property type="match status" value="1"/>
</dbReference>
<comment type="subcellular location">
    <subcellularLocation>
        <location evidence="1">Cell inner membrane</location>
        <topology evidence="1">Peripheral membrane protein</topology>
    </subcellularLocation>
</comment>
<comment type="caution">
    <text evidence="7">The sequence shown here is derived from an EMBL/GenBank/DDBJ whole genome shotgun (WGS) entry which is preliminary data.</text>
</comment>
<dbReference type="GO" id="GO:0043190">
    <property type="term" value="C:ATP-binding cassette (ABC) transporter complex"/>
    <property type="evidence" value="ECO:0007669"/>
    <property type="project" value="InterPro"/>
</dbReference>
<proteinExistence type="inferred from homology"/>
<dbReference type="InterPro" id="IPR008995">
    <property type="entry name" value="Mo/tungstate-bd_C_term_dom"/>
</dbReference>
<dbReference type="InterPro" id="IPR012340">
    <property type="entry name" value="NA-bd_OB-fold"/>
</dbReference>
<dbReference type="PROSITE" id="PS50893">
    <property type="entry name" value="ABC_TRANSPORTER_2"/>
    <property type="match status" value="1"/>
</dbReference>